<comment type="caution">
    <text evidence="2">The sequence shown here is derived from an EMBL/GenBank/DDBJ whole genome shotgun (WGS) entry which is preliminary data.</text>
</comment>
<dbReference type="RefSeq" id="WP_037169125.1">
    <property type="nucleotide sequence ID" value="NZ_JOKI01000032.1"/>
</dbReference>
<dbReference type="InterPro" id="IPR003033">
    <property type="entry name" value="SCP2_sterol-bd_dom"/>
</dbReference>
<evidence type="ECO:0000313" key="3">
    <source>
        <dbReference type="Proteomes" id="UP000052167"/>
    </source>
</evidence>
<reference evidence="2 3" key="1">
    <citation type="submission" date="2014-06" db="EMBL/GenBank/DDBJ databases">
        <title>Rhizobium pelagicum/R2-400B4.</title>
        <authorList>
            <person name="Kimes N.E."/>
            <person name="Lopez-Perez M."/>
        </authorList>
    </citation>
    <scope>NUCLEOTIDE SEQUENCE [LARGE SCALE GENOMIC DNA]</scope>
    <source>
        <strain evidence="2 3">R2-400B4</strain>
    </source>
</reference>
<proteinExistence type="predicted"/>
<organism evidence="2 3">
    <name type="scientific">Pseudorhizobium pelagicum</name>
    <dbReference type="NCBI Taxonomy" id="1509405"/>
    <lineage>
        <taxon>Bacteria</taxon>
        <taxon>Pseudomonadati</taxon>
        <taxon>Pseudomonadota</taxon>
        <taxon>Alphaproteobacteria</taxon>
        <taxon>Hyphomicrobiales</taxon>
        <taxon>Rhizobiaceae</taxon>
        <taxon>Rhizobium/Agrobacterium group</taxon>
        <taxon>Pseudorhizobium</taxon>
    </lineage>
</organism>
<feature type="domain" description="SCP2" evidence="1">
    <location>
        <begin position="27"/>
        <end position="127"/>
    </location>
</feature>
<dbReference type="SUPFAM" id="SSF55718">
    <property type="entry name" value="SCP-like"/>
    <property type="match status" value="1"/>
</dbReference>
<dbReference type="Proteomes" id="UP000052167">
    <property type="component" value="Unassembled WGS sequence"/>
</dbReference>
<name>A0A922P0T7_9HYPH</name>
<sequence>MRLTSLLAMPLGALPIIPVQHVARRLFQRLLEAHPDLFDRLGEYRGCRFSFTPTDLPLIFLVEPGGPTLSLKRKRAVVSADAGVEAPLVMLLALLEGRCDADALFFSRDLQVSGDMEAILALRNALDDCDIDLPRDLSQLGGPLAPLCAKFATEVRRRALKEMA</sequence>
<evidence type="ECO:0000259" key="1">
    <source>
        <dbReference type="Pfam" id="PF02036"/>
    </source>
</evidence>
<gene>
    <name evidence="2" type="ORF">GV68_24665</name>
</gene>
<dbReference type="AlphaFoldDB" id="A0A922P0T7"/>
<dbReference type="EMBL" id="JOKJ01000008">
    <property type="protein sequence ID" value="KEQ08979.1"/>
    <property type="molecule type" value="Genomic_DNA"/>
</dbReference>
<keyword evidence="3" id="KW-1185">Reference proteome</keyword>
<dbReference type="OrthoDB" id="8479080at2"/>
<evidence type="ECO:0000313" key="2">
    <source>
        <dbReference type="EMBL" id="KEQ08979.1"/>
    </source>
</evidence>
<accession>A0A922P0T7</accession>
<dbReference type="Pfam" id="PF02036">
    <property type="entry name" value="SCP2"/>
    <property type="match status" value="1"/>
</dbReference>
<protein>
    <recommendedName>
        <fullName evidence="1">SCP2 domain-containing protein</fullName>
    </recommendedName>
</protein>
<dbReference type="InterPro" id="IPR036527">
    <property type="entry name" value="SCP2_sterol-bd_dom_sf"/>
</dbReference>